<gene>
    <name evidence="1" type="ORF">RIF29_28931</name>
</gene>
<comment type="caution">
    <text evidence="1">The sequence shown here is derived from an EMBL/GenBank/DDBJ whole genome shotgun (WGS) entry which is preliminary data.</text>
</comment>
<evidence type="ECO:0000313" key="2">
    <source>
        <dbReference type="Proteomes" id="UP001372338"/>
    </source>
</evidence>
<sequence>MRMSIPCKYRRFNFIFFLPFSSIPHSLHSPCHQLIHHLRIMRFFHRFFIASNKKAENPNSSILSFL</sequence>
<reference evidence="1 2" key="1">
    <citation type="submission" date="2024-01" db="EMBL/GenBank/DDBJ databases">
        <title>The genomes of 5 underutilized Papilionoideae crops provide insights into root nodulation and disease resistanc.</title>
        <authorList>
            <person name="Yuan L."/>
        </authorList>
    </citation>
    <scope>NUCLEOTIDE SEQUENCE [LARGE SCALE GENOMIC DNA]</scope>
    <source>
        <strain evidence="1">ZHUSHIDOU_FW_LH</strain>
        <tissue evidence="1">Leaf</tissue>
    </source>
</reference>
<dbReference type="AlphaFoldDB" id="A0AAN9HTE9"/>
<dbReference type="EMBL" id="JAYWIO010000006">
    <property type="protein sequence ID" value="KAK7255518.1"/>
    <property type="molecule type" value="Genomic_DNA"/>
</dbReference>
<keyword evidence="2" id="KW-1185">Reference proteome</keyword>
<dbReference type="Proteomes" id="UP001372338">
    <property type="component" value="Unassembled WGS sequence"/>
</dbReference>
<accession>A0AAN9HTE9</accession>
<evidence type="ECO:0000313" key="1">
    <source>
        <dbReference type="EMBL" id="KAK7255518.1"/>
    </source>
</evidence>
<name>A0AAN9HTE9_CROPI</name>
<proteinExistence type="predicted"/>
<protein>
    <submittedName>
        <fullName evidence="1">Uncharacterized protein</fullName>
    </submittedName>
</protein>
<organism evidence="1 2">
    <name type="scientific">Crotalaria pallida</name>
    <name type="common">Smooth rattlebox</name>
    <name type="synonym">Crotalaria striata</name>
    <dbReference type="NCBI Taxonomy" id="3830"/>
    <lineage>
        <taxon>Eukaryota</taxon>
        <taxon>Viridiplantae</taxon>
        <taxon>Streptophyta</taxon>
        <taxon>Embryophyta</taxon>
        <taxon>Tracheophyta</taxon>
        <taxon>Spermatophyta</taxon>
        <taxon>Magnoliopsida</taxon>
        <taxon>eudicotyledons</taxon>
        <taxon>Gunneridae</taxon>
        <taxon>Pentapetalae</taxon>
        <taxon>rosids</taxon>
        <taxon>fabids</taxon>
        <taxon>Fabales</taxon>
        <taxon>Fabaceae</taxon>
        <taxon>Papilionoideae</taxon>
        <taxon>50 kb inversion clade</taxon>
        <taxon>genistoids sensu lato</taxon>
        <taxon>core genistoids</taxon>
        <taxon>Crotalarieae</taxon>
        <taxon>Crotalaria</taxon>
    </lineage>
</organism>